<reference evidence="2" key="1">
    <citation type="submission" date="2021-01" db="EMBL/GenBank/DDBJ databases">
        <authorList>
            <consortium name="Genoscope - CEA"/>
            <person name="William W."/>
        </authorList>
    </citation>
    <scope>NUCLEOTIDE SEQUENCE</scope>
</reference>
<comment type="caution">
    <text evidence="2">The sequence shown here is derived from an EMBL/GenBank/DDBJ whole genome shotgun (WGS) entry which is preliminary data.</text>
</comment>
<organism evidence="2 3">
    <name type="scientific">Paramecium primaurelia</name>
    <dbReference type="NCBI Taxonomy" id="5886"/>
    <lineage>
        <taxon>Eukaryota</taxon>
        <taxon>Sar</taxon>
        <taxon>Alveolata</taxon>
        <taxon>Ciliophora</taxon>
        <taxon>Intramacronucleata</taxon>
        <taxon>Oligohymenophorea</taxon>
        <taxon>Peniculida</taxon>
        <taxon>Parameciidae</taxon>
        <taxon>Paramecium</taxon>
    </lineage>
</organism>
<evidence type="ECO:0000256" key="1">
    <source>
        <dbReference type="SAM" id="MobiDB-lite"/>
    </source>
</evidence>
<proteinExistence type="predicted"/>
<gene>
    <name evidence="2" type="ORF">PPRIM_AZ9-3.1.T0400174</name>
</gene>
<dbReference type="Proteomes" id="UP000688137">
    <property type="component" value="Unassembled WGS sequence"/>
</dbReference>
<dbReference type="AlphaFoldDB" id="A0A8S1LL82"/>
<evidence type="ECO:0000313" key="3">
    <source>
        <dbReference type="Proteomes" id="UP000688137"/>
    </source>
</evidence>
<evidence type="ECO:0000313" key="2">
    <source>
        <dbReference type="EMBL" id="CAD8067225.1"/>
    </source>
</evidence>
<protein>
    <submittedName>
        <fullName evidence="2">Uncharacterized protein</fullName>
    </submittedName>
</protein>
<accession>A0A8S1LL82</accession>
<dbReference type="EMBL" id="CAJJDM010000039">
    <property type="protein sequence ID" value="CAD8067225.1"/>
    <property type="molecule type" value="Genomic_DNA"/>
</dbReference>
<dbReference type="OMA" id="HYLICKQ"/>
<sequence length="238" mass="28334">MITICNDELMPNRLYLLKQEKLILRNEQEHGLSFIFQQEESKKLKLGEQHIFDCKPGNHYLICKQLNLKAEVYVFNTQIDRDRFLRYQEELQATKSEQQYDSDDVTNENYEILSEAIGILPQKQNKYIRWQTADTSSTYYSKIENQSTTSDVSEQLLPEKRGKRKGSDPVIQKSELMMQPKIQRATNQINNLLKIQQFVKTQSSLQYVMNQEELNKLKQNWDIQKFINEYLINQYAYQ</sequence>
<keyword evidence="3" id="KW-1185">Reference proteome</keyword>
<feature type="region of interest" description="Disordered" evidence="1">
    <location>
        <begin position="150"/>
        <end position="169"/>
    </location>
</feature>
<name>A0A8S1LL82_PARPR</name>